<dbReference type="PROSITE" id="PS00108">
    <property type="entry name" value="PROTEIN_KINASE_ST"/>
    <property type="match status" value="1"/>
</dbReference>
<dbReference type="GO" id="GO:0004691">
    <property type="term" value="F:cAMP-dependent protein kinase activity"/>
    <property type="evidence" value="ECO:0007669"/>
    <property type="project" value="TreeGrafter"/>
</dbReference>
<evidence type="ECO:0000259" key="7">
    <source>
        <dbReference type="PROSITE" id="PS51285"/>
    </source>
</evidence>
<evidence type="ECO:0000256" key="2">
    <source>
        <dbReference type="ARBA" id="ARBA00022679"/>
    </source>
</evidence>
<proteinExistence type="predicted"/>
<evidence type="ECO:0000259" key="6">
    <source>
        <dbReference type="PROSITE" id="PS50011"/>
    </source>
</evidence>
<evidence type="ECO:0000313" key="9">
    <source>
        <dbReference type="RefSeq" id="XP_011494069.1"/>
    </source>
</evidence>
<dbReference type="GO" id="GO:0005634">
    <property type="term" value="C:nucleus"/>
    <property type="evidence" value="ECO:0007669"/>
    <property type="project" value="TreeGrafter"/>
</dbReference>
<name>A0AAJ6YB79_9HYME</name>
<dbReference type="InterPro" id="IPR000719">
    <property type="entry name" value="Prot_kinase_dom"/>
</dbReference>
<dbReference type="SMART" id="SM00220">
    <property type="entry name" value="S_TKc"/>
    <property type="match status" value="1"/>
</dbReference>
<dbReference type="PANTHER" id="PTHR24353">
    <property type="entry name" value="CYCLIC NUCLEOTIDE-DEPENDENT PROTEIN KINASE"/>
    <property type="match status" value="1"/>
</dbReference>
<keyword evidence="8" id="KW-1185">Reference proteome</keyword>
<feature type="domain" description="AGC-kinase C-terminal" evidence="7">
    <location>
        <begin position="310"/>
        <end position="362"/>
    </location>
</feature>
<dbReference type="GO" id="GO:0005829">
    <property type="term" value="C:cytosol"/>
    <property type="evidence" value="ECO:0007669"/>
    <property type="project" value="TreeGrafter"/>
</dbReference>
<dbReference type="SUPFAM" id="SSF56112">
    <property type="entry name" value="Protein kinase-like (PK-like)"/>
    <property type="match status" value="1"/>
</dbReference>
<dbReference type="AlphaFoldDB" id="A0AAJ6YB79"/>
<keyword evidence="3" id="KW-0547">Nucleotide-binding</keyword>
<dbReference type="Gene3D" id="3.30.200.20">
    <property type="entry name" value="Phosphorylase Kinase, domain 1"/>
    <property type="match status" value="1"/>
</dbReference>
<dbReference type="InterPro" id="IPR000961">
    <property type="entry name" value="AGC-kinase_C"/>
</dbReference>
<evidence type="ECO:0000256" key="4">
    <source>
        <dbReference type="ARBA" id="ARBA00022777"/>
    </source>
</evidence>
<dbReference type="InterPro" id="IPR011009">
    <property type="entry name" value="Kinase-like_dom_sf"/>
</dbReference>
<keyword evidence="5" id="KW-0067">ATP-binding</keyword>
<dbReference type="Pfam" id="PF00069">
    <property type="entry name" value="Pkinase"/>
    <property type="match status" value="1"/>
</dbReference>
<dbReference type="GO" id="GO:0005524">
    <property type="term" value="F:ATP binding"/>
    <property type="evidence" value="ECO:0007669"/>
    <property type="project" value="UniProtKB-KW"/>
</dbReference>
<dbReference type="Gene3D" id="1.10.510.10">
    <property type="entry name" value="Transferase(Phosphotransferase) domain 1"/>
    <property type="match status" value="1"/>
</dbReference>
<dbReference type="GO" id="GO:0005952">
    <property type="term" value="C:cAMP-dependent protein kinase complex"/>
    <property type="evidence" value="ECO:0007669"/>
    <property type="project" value="TreeGrafter"/>
</dbReference>
<evidence type="ECO:0000256" key="5">
    <source>
        <dbReference type="ARBA" id="ARBA00022840"/>
    </source>
</evidence>
<dbReference type="FunFam" id="1.10.510.10:FF:000005">
    <property type="entry name" value="cAMP-dependent protein kinase catalytic subunit alpha"/>
    <property type="match status" value="1"/>
</dbReference>
<keyword evidence="4" id="KW-0418">Kinase</keyword>
<keyword evidence="2" id="KW-0808">Transferase</keyword>
<dbReference type="GeneID" id="105359234"/>
<reference evidence="9" key="1">
    <citation type="submission" date="2025-08" db="UniProtKB">
        <authorList>
            <consortium name="RefSeq"/>
        </authorList>
    </citation>
    <scope>IDENTIFICATION</scope>
</reference>
<sequence length="362" mass="43040">MSTVQSESFKSNIDVHYREQSFKKYENILEELKNTFDERFKTNVMANQTGKLDDFEYYRTLGTGAFGRVMLIKHKFDNTYHAMKIMSKAKIVNMKQIEHTENEKHILQSLHFPFVVYLQYCFKDNAYIYIVLPFINGGEMFSHLRKMGKFSESLSRFYAAQVALVLEYLHKCNLIYRDLKPENILIDNLGYIRVVDFGFCKQINNRTWTLCGTPEYLAPEIILSKGYGKSIDWWSFGILLYEMNAGYSPFFSQHTVNIYEKITLGKYHFPQFFQHDLKDLIKNLLQLDLTRRFGNLKNGSLDIKRHKWFEKIDWIKIYNKSVVPSFVPNCTNQSDDSNFDKYNEEQLVIPEENMYEREFENF</sequence>
<dbReference type="PROSITE" id="PS50011">
    <property type="entry name" value="PROTEIN_KINASE_DOM"/>
    <property type="match status" value="1"/>
</dbReference>
<keyword evidence="1" id="KW-0723">Serine/threonine-protein kinase</keyword>
<evidence type="ECO:0000256" key="1">
    <source>
        <dbReference type="ARBA" id="ARBA00022527"/>
    </source>
</evidence>
<feature type="domain" description="Protein kinase" evidence="6">
    <location>
        <begin position="55"/>
        <end position="309"/>
    </location>
</feature>
<protein>
    <submittedName>
        <fullName evidence="9">cAMP-dependent protein kinase catalytic subunit-like</fullName>
    </submittedName>
</protein>
<organism evidence="8 9">
    <name type="scientific">Ceratosolen solmsi marchali</name>
    <dbReference type="NCBI Taxonomy" id="326594"/>
    <lineage>
        <taxon>Eukaryota</taxon>
        <taxon>Metazoa</taxon>
        <taxon>Ecdysozoa</taxon>
        <taxon>Arthropoda</taxon>
        <taxon>Hexapoda</taxon>
        <taxon>Insecta</taxon>
        <taxon>Pterygota</taxon>
        <taxon>Neoptera</taxon>
        <taxon>Endopterygota</taxon>
        <taxon>Hymenoptera</taxon>
        <taxon>Apocrita</taxon>
        <taxon>Proctotrupomorpha</taxon>
        <taxon>Chalcidoidea</taxon>
        <taxon>Agaonidae</taxon>
        <taxon>Agaoninae</taxon>
        <taxon>Ceratosolen</taxon>
    </lineage>
</organism>
<dbReference type="SMART" id="SM00133">
    <property type="entry name" value="S_TK_X"/>
    <property type="match status" value="1"/>
</dbReference>
<dbReference type="FunFam" id="3.30.200.20:FF:000042">
    <property type="entry name" value="Aurora kinase A"/>
    <property type="match status" value="1"/>
</dbReference>
<evidence type="ECO:0000313" key="8">
    <source>
        <dbReference type="Proteomes" id="UP000695007"/>
    </source>
</evidence>
<dbReference type="Proteomes" id="UP000695007">
    <property type="component" value="Unplaced"/>
</dbReference>
<dbReference type="RefSeq" id="XP_011494069.1">
    <property type="nucleotide sequence ID" value="XM_011495767.1"/>
</dbReference>
<dbReference type="PANTHER" id="PTHR24353:SF152">
    <property type="entry name" value="UT01108P-RELATED"/>
    <property type="match status" value="1"/>
</dbReference>
<dbReference type="KEGG" id="csol:105359234"/>
<gene>
    <name evidence="9" type="primary">LOC105359234</name>
</gene>
<dbReference type="GO" id="GO:0007476">
    <property type="term" value="P:imaginal disc-derived wing morphogenesis"/>
    <property type="evidence" value="ECO:0007669"/>
    <property type="project" value="UniProtKB-ARBA"/>
</dbReference>
<dbReference type="PROSITE" id="PS51285">
    <property type="entry name" value="AGC_KINASE_CTER"/>
    <property type="match status" value="1"/>
</dbReference>
<dbReference type="InterPro" id="IPR008271">
    <property type="entry name" value="Ser/Thr_kinase_AS"/>
</dbReference>
<accession>A0AAJ6YB79</accession>
<evidence type="ECO:0000256" key="3">
    <source>
        <dbReference type="ARBA" id="ARBA00022741"/>
    </source>
</evidence>